<sequence length="548" mass="61505">MTRGETELVAGYWPLGVEWCNVYVTSDVLACSASIMHMCGISMGRYFGIRNPLKTRQSSKRMVGFKIALVWLVSILVSSSITLLGIHESSNIMPVPRVCVINNRAFWIFGSLVAFYIPMLIMGVTYGLTVHLLRRKAQFVAAVGEEEQSHLRRLGGRYRRADSTRQPHRVSARASDRYRMPALAERIPEVSDTWLSPLPLHSPPFSLTPPPPPPPAHPNKHWSFDLIKVQEGSYCLTRSQLIVPGMAKSSNEPCIKYPTAQDDRGRCLVVSGQFSVNQPPPYRQPNKICLDGLKDFRSVLPRIYGFLGNRKGLFQVPTAPQDWTEYEIEILVIDLTSISEQSLCSCAARTEGDASAQAEEDAKNNRRKTLRLQLNATTTPLNLRLDYFDDLVNCRFLANRRQRQAMTANVVATEQKASKVLGLVFLTFVLCWAPFFILNIIFAACPACFIPPHVVDICLWAGYLSSNINPIIYTIFNRTFREAFIRLLKCQCDDDYHRPLRYRSVTEGGQRTLPSTLSPQGSLTPASASSYLRTPSAFPDTFCIAASQ</sequence>
<organism evidence="12 13">
    <name type="scientific">Nezara viridula</name>
    <name type="common">Southern green stink bug</name>
    <name type="synonym">Cimex viridulus</name>
    <dbReference type="NCBI Taxonomy" id="85310"/>
    <lineage>
        <taxon>Eukaryota</taxon>
        <taxon>Metazoa</taxon>
        <taxon>Ecdysozoa</taxon>
        <taxon>Arthropoda</taxon>
        <taxon>Hexapoda</taxon>
        <taxon>Insecta</taxon>
        <taxon>Pterygota</taxon>
        <taxon>Neoptera</taxon>
        <taxon>Paraneoptera</taxon>
        <taxon>Hemiptera</taxon>
        <taxon>Heteroptera</taxon>
        <taxon>Panheteroptera</taxon>
        <taxon>Pentatomomorpha</taxon>
        <taxon>Pentatomoidea</taxon>
        <taxon>Pentatomidae</taxon>
        <taxon>Pentatominae</taxon>
        <taxon>Nezara</taxon>
    </lineage>
</organism>
<gene>
    <name evidence="12" type="ORF">NEZAVI_LOCUS8447</name>
</gene>
<keyword evidence="5 10" id="KW-1133">Transmembrane helix</keyword>
<dbReference type="InterPro" id="IPR000276">
    <property type="entry name" value="GPCR_Rhodpsn"/>
</dbReference>
<evidence type="ECO:0000313" key="12">
    <source>
        <dbReference type="EMBL" id="CAH1398878.1"/>
    </source>
</evidence>
<evidence type="ECO:0000313" key="13">
    <source>
        <dbReference type="Proteomes" id="UP001152798"/>
    </source>
</evidence>
<dbReference type="GO" id="GO:0007268">
    <property type="term" value="P:chemical synaptic transmission"/>
    <property type="evidence" value="ECO:0007669"/>
    <property type="project" value="TreeGrafter"/>
</dbReference>
<feature type="transmembrane region" description="Helical" evidence="10">
    <location>
        <begin position="63"/>
        <end position="86"/>
    </location>
</feature>
<evidence type="ECO:0000256" key="6">
    <source>
        <dbReference type="ARBA" id="ARBA00023040"/>
    </source>
</evidence>
<dbReference type="Gene3D" id="1.20.1070.10">
    <property type="entry name" value="Rhodopsin 7-helix transmembrane proteins"/>
    <property type="match status" value="2"/>
</dbReference>
<evidence type="ECO:0000256" key="10">
    <source>
        <dbReference type="SAM" id="Phobius"/>
    </source>
</evidence>
<comment type="subcellular location">
    <subcellularLocation>
        <location evidence="1">Cell membrane</location>
        <topology evidence="1">Multi-pass membrane protein</topology>
    </subcellularLocation>
</comment>
<evidence type="ECO:0000259" key="11">
    <source>
        <dbReference type="PROSITE" id="PS50262"/>
    </source>
</evidence>
<feature type="domain" description="G-protein coupled receptors family 1 profile" evidence="11">
    <location>
        <begin position="1"/>
        <end position="473"/>
    </location>
</feature>
<dbReference type="PANTHER" id="PTHR24247:SF228">
    <property type="entry name" value="5-HYDROXYTRYPTAMINE (SEROTONIN) RECEPTOR 2A, ISOFORM B"/>
    <property type="match status" value="1"/>
</dbReference>
<dbReference type="GO" id="GO:0004993">
    <property type="term" value="F:G protein-coupled serotonin receptor activity"/>
    <property type="evidence" value="ECO:0007669"/>
    <property type="project" value="TreeGrafter"/>
</dbReference>
<comment type="similarity">
    <text evidence="2">Belongs to the G-protein coupled receptor 1 family.</text>
</comment>
<evidence type="ECO:0000256" key="8">
    <source>
        <dbReference type="ARBA" id="ARBA00023170"/>
    </source>
</evidence>
<dbReference type="GO" id="GO:0051378">
    <property type="term" value="F:serotonin binding"/>
    <property type="evidence" value="ECO:0007669"/>
    <property type="project" value="TreeGrafter"/>
</dbReference>
<keyword evidence="4 10" id="KW-0812">Transmembrane</keyword>
<dbReference type="PANTHER" id="PTHR24247">
    <property type="entry name" value="5-HYDROXYTRYPTAMINE RECEPTOR"/>
    <property type="match status" value="1"/>
</dbReference>
<keyword evidence="6" id="KW-0297">G-protein coupled receptor</keyword>
<evidence type="ECO:0000256" key="1">
    <source>
        <dbReference type="ARBA" id="ARBA00004651"/>
    </source>
</evidence>
<dbReference type="EMBL" id="OV725080">
    <property type="protein sequence ID" value="CAH1398878.1"/>
    <property type="molecule type" value="Genomic_DNA"/>
</dbReference>
<dbReference type="OrthoDB" id="5859976at2759"/>
<protein>
    <recommendedName>
        <fullName evidence="11">G-protein coupled receptors family 1 profile domain-containing protein</fullName>
    </recommendedName>
</protein>
<evidence type="ECO:0000256" key="7">
    <source>
        <dbReference type="ARBA" id="ARBA00023136"/>
    </source>
</evidence>
<dbReference type="Proteomes" id="UP001152798">
    <property type="component" value="Chromosome 4"/>
</dbReference>
<proteinExistence type="inferred from homology"/>
<dbReference type="GO" id="GO:0045202">
    <property type="term" value="C:synapse"/>
    <property type="evidence" value="ECO:0007669"/>
    <property type="project" value="GOC"/>
</dbReference>
<dbReference type="SUPFAM" id="SSF81321">
    <property type="entry name" value="Family A G protein-coupled receptor-like"/>
    <property type="match status" value="1"/>
</dbReference>
<evidence type="ECO:0000256" key="5">
    <source>
        <dbReference type="ARBA" id="ARBA00022989"/>
    </source>
</evidence>
<dbReference type="GO" id="GO:0007187">
    <property type="term" value="P:G protein-coupled receptor signaling pathway, coupled to cyclic nucleotide second messenger"/>
    <property type="evidence" value="ECO:0007669"/>
    <property type="project" value="TreeGrafter"/>
</dbReference>
<keyword evidence="7 10" id="KW-0472">Membrane</keyword>
<dbReference type="FunFam" id="1.20.1070.10:FF:000367">
    <property type="entry name" value="Serotonin receptor 5-HT2 subtype"/>
    <property type="match status" value="1"/>
</dbReference>
<dbReference type="GO" id="GO:0030425">
    <property type="term" value="C:dendrite"/>
    <property type="evidence" value="ECO:0007669"/>
    <property type="project" value="TreeGrafter"/>
</dbReference>
<reference evidence="12" key="1">
    <citation type="submission" date="2022-01" db="EMBL/GenBank/DDBJ databases">
        <authorList>
            <person name="King R."/>
        </authorList>
    </citation>
    <scope>NUCLEOTIDE SEQUENCE</scope>
</reference>
<evidence type="ECO:0000256" key="3">
    <source>
        <dbReference type="ARBA" id="ARBA00022475"/>
    </source>
</evidence>
<evidence type="ECO:0000256" key="2">
    <source>
        <dbReference type="ARBA" id="ARBA00010663"/>
    </source>
</evidence>
<keyword evidence="8" id="KW-0675">Receptor</keyword>
<dbReference type="InterPro" id="IPR017452">
    <property type="entry name" value="GPCR_Rhodpsn_7TM"/>
</dbReference>
<dbReference type="Pfam" id="PF00001">
    <property type="entry name" value="7tm_1"/>
    <property type="match status" value="1"/>
</dbReference>
<keyword evidence="13" id="KW-1185">Reference proteome</keyword>
<name>A0A9P0HAV2_NEZVI</name>
<keyword evidence="3" id="KW-1003">Cell membrane</keyword>
<dbReference type="GO" id="GO:0005886">
    <property type="term" value="C:plasma membrane"/>
    <property type="evidence" value="ECO:0007669"/>
    <property type="project" value="UniProtKB-SubCell"/>
</dbReference>
<accession>A0A9P0HAV2</accession>
<evidence type="ECO:0000256" key="9">
    <source>
        <dbReference type="ARBA" id="ARBA00023224"/>
    </source>
</evidence>
<dbReference type="AlphaFoldDB" id="A0A9P0HAV2"/>
<dbReference type="PRINTS" id="PR00237">
    <property type="entry name" value="GPCRRHODOPSN"/>
</dbReference>
<feature type="transmembrane region" description="Helical" evidence="10">
    <location>
        <begin position="106"/>
        <end position="128"/>
    </location>
</feature>
<feature type="transmembrane region" description="Helical" evidence="10">
    <location>
        <begin position="420"/>
        <end position="442"/>
    </location>
</feature>
<dbReference type="PROSITE" id="PS50262">
    <property type="entry name" value="G_PROTEIN_RECEP_F1_2"/>
    <property type="match status" value="1"/>
</dbReference>
<dbReference type="GO" id="GO:0030594">
    <property type="term" value="F:neurotransmitter receptor activity"/>
    <property type="evidence" value="ECO:0007669"/>
    <property type="project" value="TreeGrafter"/>
</dbReference>
<evidence type="ECO:0000256" key="4">
    <source>
        <dbReference type="ARBA" id="ARBA00022692"/>
    </source>
</evidence>
<dbReference type="GO" id="GO:0007210">
    <property type="term" value="P:serotonin receptor signaling pathway"/>
    <property type="evidence" value="ECO:0007669"/>
    <property type="project" value="TreeGrafter"/>
</dbReference>
<keyword evidence="9" id="KW-0807">Transducer</keyword>